<dbReference type="SUPFAM" id="SSF52172">
    <property type="entry name" value="CheY-like"/>
    <property type="match status" value="1"/>
</dbReference>
<dbReference type="AlphaFoldDB" id="A0A3L8Q3D8"/>
<dbReference type="GO" id="GO:0006355">
    <property type="term" value="P:regulation of DNA-templated transcription"/>
    <property type="evidence" value="ECO:0007669"/>
    <property type="project" value="TreeGrafter"/>
</dbReference>
<evidence type="ECO:0000256" key="4">
    <source>
        <dbReference type="ARBA" id="ARBA00023125"/>
    </source>
</evidence>
<evidence type="ECO:0000256" key="1">
    <source>
        <dbReference type="ARBA" id="ARBA00022553"/>
    </source>
</evidence>
<name>A0A3L8Q3D8_9GAMM</name>
<dbReference type="InterPro" id="IPR011006">
    <property type="entry name" value="CheY-like_superfamily"/>
</dbReference>
<dbReference type="InterPro" id="IPR001789">
    <property type="entry name" value="Sig_transdc_resp-reg_receiver"/>
</dbReference>
<reference evidence="8 9" key="1">
    <citation type="submission" date="2018-09" db="EMBL/GenBank/DDBJ databases">
        <title>Phylogeny of the Shewanellaceae, and recommendation for two new genera, Pseudoshewanella and Parashewanella.</title>
        <authorList>
            <person name="Wang G."/>
        </authorList>
    </citation>
    <scope>NUCLEOTIDE SEQUENCE [LARGE SCALE GENOMIC DNA]</scope>
    <source>
        <strain evidence="8 9">C51</strain>
    </source>
</reference>
<dbReference type="PANTHER" id="PTHR48111:SF1">
    <property type="entry name" value="TWO-COMPONENT RESPONSE REGULATOR ORR33"/>
    <property type="match status" value="1"/>
</dbReference>
<dbReference type="InterPro" id="IPR039420">
    <property type="entry name" value="WalR-like"/>
</dbReference>
<keyword evidence="1 6" id="KW-0597">Phosphoprotein</keyword>
<evidence type="ECO:0000256" key="5">
    <source>
        <dbReference type="ARBA" id="ARBA00023163"/>
    </source>
</evidence>
<keyword evidence="9" id="KW-1185">Reference proteome</keyword>
<protein>
    <submittedName>
        <fullName evidence="8">Response regulator</fullName>
    </submittedName>
</protein>
<dbReference type="Proteomes" id="UP000281474">
    <property type="component" value="Unassembled WGS sequence"/>
</dbReference>
<evidence type="ECO:0000256" key="6">
    <source>
        <dbReference type="PROSITE-ProRule" id="PRU00169"/>
    </source>
</evidence>
<dbReference type="EMBL" id="QZEI01000001">
    <property type="protein sequence ID" value="RLV61593.1"/>
    <property type="molecule type" value="Genomic_DNA"/>
</dbReference>
<gene>
    <name evidence="8" type="ORF">D5018_00295</name>
</gene>
<dbReference type="SMART" id="SM00448">
    <property type="entry name" value="REC"/>
    <property type="match status" value="1"/>
</dbReference>
<keyword evidence="4" id="KW-0238">DNA-binding</keyword>
<dbReference type="PANTHER" id="PTHR48111">
    <property type="entry name" value="REGULATOR OF RPOS"/>
    <property type="match status" value="1"/>
</dbReference>
<accession>A0A3L8Q3D8</accession>
<sequence>MALPNISILLFEVEASEAEMITEYLAQQGCTWYLANNLDSATKVLKQESIDLVIADLSLPNSIGLDLIAEIPLISPPTHSIVISGNNVLSDVLQAIRLGASDYLCKPIDDMLVLENAIQQTMVGFIETDAPMALLDELSYQEFDEHISSIEQSSHAVEHIQQQLFPAAEATFPNAQVSYSIFKHTEVSNYLIDSTLVSEKYLMVYMAHFQPENKTTAFASVTLRSLVNQKLQAFRIGKSQSVIEPFNMLSYLNDRIVKSGLGVYIDMIYAIVDLNNFRTAIAQAGHGLRSYIRNSEGLMPIAISDSMQIGVQHWVKTSTQYRTLNRGENLCISTSKPEHKPLLLSNRFSGLVKNEAIPTGGYVEVRV</sequence>
<feature type="domain" description="Response regulatory" evidence="7">
    <location>
        <begin position="7"/>
        <end position="121"/>
    </location>
</feature>
<dbReference type="GO" id="GO:0000156">
    <property type="term" value="F:phosphorelay response regulator activity"/>
    <property type="evidence" value="ECO:0007669"/>
    <property type="project" value="TreeGrafter"/>
</dbReference>
<dbReference type="Pfam" id="PF00072">
    <property type="entry name" value="Response_reg"/>
    <property type="match status" value="1"/>
</dbReference>
<dbReference type="PROSITE" id="PS50110">
    <property type="entry name" value="RESPONSE_REGULATORY"/>
    <property type="match status" value="1"/>
</dbReference>
<dbReference type="GO" id="GO:0000976">
    <property type="term" value="F:transcription cis-regulatory region binding"/>
    <property type="evidence" value="ECO:0007669"/>
    <property type="project" value="TreeGrafter"/>
</dbReference>
<evidence type="ECO:0000256" key="2">
    <source>
        <dbReference type="ARBA" id="ARBA00023012"/>
    </source>
</evidence>
<evidence type="ECO:0000313" key="9">
    <source>
        <dbReference type="Proteomes" id="UP000281474"/>
    </source>
</evidence>
<keyword evidence="5" id="KW-0804">Transcription</keyword>
<evidence type="ECO:0000259" key="7">
    <source>
        <dbReference type="PROSITE" id="PS50110"/>
    </source>
</evidence>
<dbReference type="GO" id="GO:0005829">
    <property type="term" value="C:cytosol"/>
    <property type="evidence" value="ECO:0007669"/>
    <property type="project" value="TreeGrafter"/>
</dbReference>
<feature type="modified residue" description="4-aspartylphosphate" evidence="6">
    <location>
        <position position="56"/>
    </location>
</feature>
<keyword evidence="2" id="KW-0902">Two-component regulatory system</keyword>
<proteinExistence type="predicted"/>
<dbReference type="InterPro" id="IPR036457">
    <property type="entry name" value="PPM-type-like_dom_sf"/>
</dbReference>
<comment type="caution">
    <text evidence="8">The sequence shown here is derived from an EMBL/GenBank/DDBJ whole genome shotgun (WGS) entry which is preliminary data.</text>
</comment>
<dbReference type="OrthoDB" id="6399952at2"/>
<evidence type="ECO:0000256" key="3">
    <source>
        <dbReference type="ARBA" id="ARBA00023015"/>
    </source>
</evidence>
<dbReference type="GO" id="GO:0032993">
    <property type="term" value="C:protein-DNA complex"/>
    <property type="evidence" value="ECO:0007669"/>
    <property type="project" value="TreeGrafter"/>
</dbReference>
<dbReference type="Gene3D" id="3.40.50.2300">
    <property type="match status" value="1"/>
</dbReference>
<dbReference type="Gene3D" id="3.60.40.10">
    <property type="entry name" value="PPM-type phosphatase domain"/>
    <property type="match status" value="1"/>
</dbReference>
<organism evidence="8 9">
    <name type="scientific">Parashewanella curva</name>
    <dbReference type="NCBI Taxonomy" id="2338552"/>
    <lineage>
        <taxon>Bacteria</taxon>
        <taxon>Pseudomonadati</taxon>
        <taxon>Pseudomonadota</taxon>
        <taxon>Gammaproteobacteria</taxon>
        <taxon>Alteromonadales</taxon>
        <taxon>Shewanellaceae</taxon>
        <taxon>Parashewanella</taxon>
    </lineage>
</organism>
<dbReference type="RefSeq" id="WP_121836992.1">
    <property type="nucleotide sequence ID" value="NZ_ML014753.1"/>
</dbReference>
<keyword evidence="3" id="KW-0805">Transcription regulation</keyword>
<evidence type="ECO:0000313" key="8">
    <source>
        <dbReference type="EMBL" id="RLV61593.1"/>
    </source>
</evidence>